<keyword evidence="3" id="KW-1185">Reference proteome</keyword>
<gene>
    <name evidence="2" type="ORF">JOB18_047362</name>
</gene>
<dbReference type="Pfam" id="PF14769">
    <property type="entry name" value="CLAMP"/>
    <property type="match status" value="1"/>
</dbReference>
<sequence>MPGAAGRNKRKKQLKGKDAKLQKEATFIQWNYESPPCRSVAELQQCNKDELETELKQILDLQNPDTCMREAALLDFYSSVFSWAKESNFSPTQTSFSVALLQTLLENIRDKHMCMVENLGEFAKALAPACQNPMEDDSSPLLDVEDAKELTSYFKTSLFQKYNLFQFLLTTPREESLSSEAKTIEVFTYPDTPLEESVPANLYLE</sequence>
<dbReference type="AlphaFoldDB" id="A0AAV6RQS7"/>
<dbReference type="EMBL" id="JAGKHQ010000010">
    <property type="protein sequence ID" value="KAG7507862.1"/>
    <property type="molecule type" value="Genomic_DNA"/>
</dbReference>
<proteinExistence type="predicted"/>
<evidence type="ECO:0000256" key="1">
    <source>
        <dbReference type="SAM" id="MobiDB-lite"/>
    </source>
</evidence>
<dbReference type="PANTHER" id="PTHR28457">
    <property type="entry name" value="COILED-COIL DOMAIN-CONTAINING PROTEIN 189"/>
    <property type="match status" value="1"/>
</dbReference>
<evidence type="ECO:0000313" key="2">
    <source>
        <dbReference type="EMBL" id="KAG7507862.1"/>
    </source>
</evidence>
<organism evidence="2 3">
    <name type="scientific">Solea senegalensis</name>
    <name type="common">Senegalese sole</name>
    <dbReference type="NCBI Taxonomy" id="28829"/>
    <lineage>
        <taxon>Eukaryota</taxon>
        <taxon>Metazoa</taxon>
        <taxon>Chordata</taxon>
        <taxon>Craniata</taxon>
        <taxon>Vertebrata</taxon>
        <taxon>Euteleostomi</taxon>
        <taxon>Actinopterygii</taxon>
        <taxon>Neopterygii</taxon>
        <taxon>Teleostei</taxon>
        <taxon>Neoteleostei</taxon>
        <taxon>Acanthomorphata</taxon>
        <taxon>Carangaria</taxon>
        <taxon>Pleuronectiformes</taxon>
        <taxon>Pleuronectoidei</taxon>
        <taxon>Soleidae</taxon>
        <taxon>Solea</taxon>
    </lineage>
</organism>
<evidence type="ECO:0000313" key="3">
    <source>
        <dbReference type="Proteomes" id="UP000693946"/>
    </source>
</evidence>
<dbReference type="PANTHER" id="PTHR28457:SF3">
    <property type="entry name" value="CILIARY-ASSOCIATED CALCIUM-BINDING COILED-COIL PROTEIN 1"/>
    <property type="match status" value="1"/>
</dbReference>
<dbReference type="InterPro" id="IPR032727">
    <property type="entry name" value="CLAMP"/>
</dbReference>
<feature type="region of interest" description="Disordered" evidence="1">
    <location>
        <begin position="1"/>
        <end position="20"/>
    </location>
</feature>
<accession>A0AAV6RQS7</accession>
<protein>
    <submittedName>
        <fullName evidence="2">Uncharacterized protein</fullName>
    </submittedName>
</protein>
<reference evidence="2 3" key="1">
    <citation type="journal article" date="2021" name="Sci. Rep.">
        <title>Chromosome anchoring in Senegalese sole (Solea senegalensis) reveals sex-associated markers and genome rearrangements in flatfish.</title>
        <authorList>
            <person name="Guerrero-Cozar I."/>
            <person name="Gomez-Garrido J."/>
            <person name="Berbel C."/>
            <person name="Martinez-Blanch J.F."/>
            <person name="Alioto T."/>
            <person name="Claros M.G."/>
            <person name="Gagnaire P.A."/>
            <person name="Manchado M."/>
        </authorList>
    </citation>
    <scope>NUCLEOTIDE SEQUENCE [LARGE SCALE GENOMIC DNA]</scope>
    <source>
        <strain evidence="2">Sse05_10M</strain>
    </source>
</reference>
<name>A0AAV6RQS7_SOLSE</name>
<dbReference type="Proteomes" id="UP000693946">
    <property type="component" value="Linkage Group LG18"/>
</dbReference>
<comment type="caution">
    <text evidence="2">The sequence shown here is derived from an EMBL/GenBank/DDBJ whole genome shotgun (WGS) entry which is preliminary data.</text>
</comment>